<dbReference type="Proteomes" id="UP000011910">
    <property type="component" value="Unassembled WGS sequence"/>
</dbReference>
<reference evidence="1 2" key="1">
    <citation type="journal article" date="2013" name="Genome Announc.">
        <title>Draft Genome Sequence of Cesiribacter andamanensis Strain AMV16T, Isolated from a Soil Sample from a Mud Volcano in the Andaman Islands, India.</title>
        <authorList>
            <person name="Shivaji S."/>
            <person name="Ara S."/>
            <person name="Begum Z."/>
            <person name="Srinivas T.N."/>
            <person name="Singh A."/>
            <person name="Kumar Pinnaka A."/>
        </authorList>
    </citation>
    <scope>NUCLEOTIDE SEQUENCE [LARGE SCALE GENOMIC DNA]</scope>
    <source>
        <strain evidence="1 2">AMV16</strain>
    </source>
</reference>
<protein>
    <submittedName>
        <fullName evidence="1">Uncharacterized protein</fullName>
    </submittedName>
</protein>
<evidence type="ECO:0000313" key="2">
    <source>
        <dbReference type="Proteomes" id="UP000011910"/>
    </source>
</evidence>
<keyword evidence="2" id="KW-1185">Reference proteome</keyword>
<organism evidence="1 2">
    <name type="scientific">Cesiribacter andamanensis AMV16</name>
    <dbReference type="NCBI Taxonomy" id="1279009"/>
    <lineage>
        <taxon>Bacteria</taxon>
        <taxon>Pseudomonadati</taxon>
        <taxon>Bacteroidota</taxon>
        <taxon>Cytophagia</taxon>
        <taxon>Cytophagales</taxon>
        <taxon>Cesiribacteraceae</taxon>
        <taxon>Cesiribacter</taxon>
    </lineage>
</organism>
<sequence>MVVGINTHLFQVIVFSRYAQALLGVGNAGIIRLFIAQKVVFELVHARIGKQKGWIILIYNWRRRHNAVLF</sequence>
<comment type="caution">
    <text evidence="1">The sequence shown here is derived from an EMBL/GenBank/DDBJ whole genome shotgun (WGS) entry which is preliminary data.</text>
</comment>
<dbReference type="EMBL" id="AODQ01000104">
    <property type="protein sequence ID" value="EMR01578.1"/>
    <property type="molecule type" value="Genomic_DNA"/>
</dbReference>
<dbReference type="AntiFam" id="ANF00074">
    <property type="entry name" value="Shadow ORF (opposite alaS)"/>
</dbReference>
<dbReference type="STRING" id="1279009.ADICEAN_03283"/>
<proteinExistence type="predicted"/>
<evidence type="ECO:0000313" key="1">
    <source>
        <dbReference type="EMBL" id="EMR01578.1"/>
    </source>
</evidence>
<name>M7MYP4_9BACT</name>
<dbReference type="AlphaFoldDB" id="M7MYP4"/>
<gene>
    <name evidence="1" type="ORF">ADICEAN_03283</name>
</gene>
<accession>M7MYP4</accession>